<evidence type="ECO:0000313" key="2">
    <source>
        <dbReference type="EMBL" id="KZS41641.1"/>
    </source>
</evidence>
<keyword evidence="3" id="KW-1185">Reference proteome</keyword>
<dbReference type="AlphaFoldDB" id="A0A163BQA7"/>
<dbReference type="STRING" id="1642818.AWE51_19775"/>
<protein>
    <submittedName>
        <fullName evidence="2">Damage-inducible protein DinB</fullName>
    </submittedName>
</protein>
<dbReference type="RefSeq" id="WP_066311116.1">
    <property type="nucleotide sequence ID" value="NZ_CANLSS010000006.1"/>
</dbReference>
<reference evidence="2 3" key="1">
    <citation type="submission" date="2016-01" db="EMBL/GenBank/DDBJ databases">
        <title>The draft genome sequence of Aquimarina sp. RZW4-3-2.</title>
        <authorList>
            <person name="Wang Y."/>
        </authorList>
    </citation>
    <scope>NUCLEOTIDE SEQUENCE [LARGE SCALE GENOMIC DNA]</scope>
    <source>
        <strain evidence="2 3">RZW4-3-2</strain>
    </source>
</reference>
<evidence type="ECO:0000259" key="1">
    <source>
        <dbReference type="Pfam" id="PF12867"/>
    </source>
</evidence>
<organism evidence="2 3">
    <name type="scientific">Aquimarina aggregata</name>
    <dbReference type="NCBI Taxonomy" id="1642818"/>
    <lineage>
        <taxon>Bacteria</taxon>
        <taxon>Pseudomonadati</taxon>
        <taxon>Bacteroidota</taxon>
        <taxon>Flavobacteriia</taxon>
        <taxon>Flavobacteriales</taxon>
        <taxon>Flavobacteriaceae</taxon>
        <taxon>Aquimarina</taxon>
    </lineage>
</organism>
<dbReference type="Proteomes" id="UP000076715">
    <property type="component" value="Unassembled WGS sequence"/>
</dbReference>
<dbReference type="InterPro" id="IPR024775">
    <property type="entry name" value="DinB-like"/>
</dbReference>
<dbReference type="InterPro" id="IPR034660">
    <property type="entry name" value="DinB/YfiT-like"/>
</dbReference>
<dbReference type="OrthoDB" id="119432at2"/>
<dbReference type="Gene3D" id="1.20.120.450">
    <property type="entry name" value="dinb family like domain"/>
    <property type="match status" value="1"/>
</dbReference>
<sequence length="165" mass="19505">MQINNIESFLEYYSKIKNRTRKLFDYVPPEHIEWTYQEGKFSIGDIIRHLATIERYMYAETVQYKPSLYNGCGTTYAKGYDEVIMFYNTLNKESMDIFSKLKIEDLNNKCKTPGGIDITIWKWLRAMVEHEVHHRGQLYLYLSILKVKTPPIFGLTSEEVILNSE</sequence>
<dbReference type="Pfam" id="PF12867">
    <property type="entry name" value="DinB_2"/>
    <property type="match status" value="1"/>
</dbReference>
<dbReference type="SUPFAM" id="SSF109854">
    <property type="entry name" value="DinB/YfiT-like putative metalloenzymes"/>
    <property type="match status" value="1"/>
</dbReference>
<proteinExistence type="predicted"/>
<accession>A0A163BQA7</accession>
<comment type="caution">
    <text evidence="2">The sequence shown here is derived from an EMBL/GenBank/DDBJ whole genome shotgun (WGS) entry which is preliminary data.</text>
</comment>
<dbReference type="EMBL" id="LQRT01000003">
    <property type="protein sequence ID" value="KZS41641.1"/>
    <property type="molecule type" value="Genomic_DNA"/>
</dbReference>
<name>A0A163BQA7_9FLAO</name>
<evidence type="ECO:0000313" key="3">
    <source>
        <dbReference type="Proteomes" id="UP000076715"/>
    </source>
</evidence>
<gene>
    <name evidence="2" type="ORF">AWE51_19775</name>
</gene>
<feature type="domain" description="DinB-like" evidence="1">
    <location>
        <begin position="17"/>
        <end position="138"/>
    </location>
</feature>